<dbReference type="Proteomes" id="UP000024635">
    <property type="component" value="Unassembled WGS sequence"/>
</dbReference>
<reference evidence="3" key="1">
    <citation type="journal article" date="2015" name="Nat. Genet.">
        <title>The genome and transcriptome of the zoonotic hookworm Ancylostoma ceylanicum identify infection-specific gene families.</title>
        <authorList>
            <person name="Schwarz E.M."/>
            <person name="Hu Y."/>
            <person name="Antoshechkin I."/>
            <person name="Miller M.M."/>
            <person name="Sternberg P.W."/>
            <person name="Aroian R.V."/>
        </authorList>
    </citation>
    <scope>NUCLEOTIDE SEQUENCE</scope>
    <source>
        <strain evidence="3">HY135</strain>
    </source>
</reference>
<evidence type="ECO:0008006" key="4">
    <source>
        <dbReference type="Google" id="ProtNLM"/>
    </source>
</evidence>
<dbReference type="EMBL" id="JARK01000022">
    <property type="protein sequence ID" value="EYC45585.1"/>
    <property type="molecule type" value="Genomic_DNA"/>
</dbReference>
<gene>
    <name evidence="2" type="primary">Acey_s0422.g1182</name>
    <name evidence="2" type="ORF">Y032_0422g1182</name>
</gene>
<keyword evidence="3" id="KW-1185">Reference proteome</keyword>
<evidence type="ECO:0000256" key="1">
    <source>
        <dbReference type="SAM" id="SignalP"/>
    </source>
</evidence>
<keyword evidence="1" id="KW-0732">Signal</keyword>
<comment type="caution">
    <text evidence="2">The sequence shown here is derived from an EMBL/GenBank/DDBJ whole genome shotgun (WGS) entry which is preliminary data.</text>
</comment>
<organism evidence="2 3">
    <name type="scientific">Ancylostoma ceylanicum</name>
    <dbReference type="NCBI Taxonomy" id="53326"/>
    <lineage>
        <taxon>Eukaryota</taxon>
        <taxon>Metazoa</taxon>
        <taxon>Ecdysozoa</taxon>
        <taxon>Nematoda</taxon>
        <taxon>Chromadorea</taxon>
        <taxon>Rhabditida</taxon>
        <taxon>Rhabditina</taxon>
        <taxon>Rhabditomorpha</taxon>
        <taxon>Strongyloidea</taxon>
        <taxon>Ancylostomatidae</taxon>
        <taxon>Ancylostomatinae</taxon>
        <taxon>Ancylostoma</taxon>
    </lineage>
</organism>
<feature type="signal peptide" evidence="1">
    <location>
        <begin position="1"/>
        <end position="26"/>
    </location>
</feature>
<evidence type="ECO:0000313" key="3">
    <source>
        <dbReference type="Proteomes" id="UP000024635"/>
    </source>
</evidence>
<feature type="chain" id="PRO_5001492250" description="Alpha-carbonic anhydrase domain-containing protein" evidence="1">
    <location>
        <begin position="27"/>
        <end position="140"/>
    </location>
</feature>
<sequence>MGMRLPILPVLHLDWVVSLGLPRVNAHRMLSPSKLGRRSRRTRDASASPTVHSFKKILQIGWSFKFDALKDIVGHLTVCWLQRMKSAAFVLLSIIRAASASCDTWPNGTDTAFHWWQCNSGPIKYYNAEPYDATGEMPRT</sequence>
<proteinExistence type="predicted"/>
<dbReference type="AlphaFoldDB" id="A0A016X111"/>
<accession>A0A016X111</accession>
<name>A0A016X111_9BILA</name>
<protein>
    <recommendedName>
        <fullName evidence="4">Alpha-carbonic anhydrase domain-containing protein</fullName>
    </recommendedName>
</protein>
<evidence type="ECO:0000313" key="2">
    <source>
        <dbReference type="EMBL" id="EYC45585.1"/>
    </source>
</evidence>